<keyword evidence="2" id="KW-1185">Reference proteome</keyword>
<dbReference type="EMBL" id="JACKWZ010000038">
    <property type="protein sequence ID" value="KAF9419905.1"/>
    <property type="molecule type" value="Genomic_DNA"/>
</dbReference>
<gene>
    <name evidence="1" type="ORF">HW555_003738</name>
</gene>
<sequence length="84" mass="9662">VRGEVFIEGVAIEIFRGEICDISKIDWVYNFSRTYSNAGSCPYKPGIYEFYNIELPPKNMPQNIMRLLKGQFTAIVYFVLTKTG</sequence>
<feature type="non-terminal residue" evidence="1">
    <location>
        <position position="1"/>
    </location>
</feature>
<reference evidence="1" key="1">
    <citation type="submission" date="2020-08" db="EMBL/GenBank/DDBJ databases">
        <title>Spodoptera exigua strain:BAW_Kor-Di-RS1 Genome sequencing and assembly.</title>
        <authorList>
            <person name="Kim J."/>
            <person name="Nam H.Y."/>
            <person name="Kwon M."/>
            <person name="Choi J.H."/>
            <person name="Cho S.R."/>
            <person name="Kim G.-H."/>
        </authorList>
    </citation>
    <scope>NUCLEOTIDE SEQUENCE</scope>
    <source>
        <strain evidence="1">BAW_Kor-Di-RS1</strain>
        <tissue evidence="1">Whole-body</tissue>
    </source>
</reference>
<dbReference type="AlphaFoldDB" id="A0A835LD10"/>
<organism evidence="1 2">
    <name type="scientific">Spodoptera exigua</name>
    <name type="common">Beet armyworm</name>
    <name type="synonym">Noctua fulgens</name>
    <dbReference type="NCBI Taxonomy" id="7107"/>
    <lineage>
        <taxon>Eukaryota</taxon>
        <taxon>Metazoa</taxon>
        <taxon>Ecdysozoa</taxon>
        <taxon>Arthropoda</taxon>
        <taxon>Hexapoda</taxon>
        <taxon>Insecta</taxon>
        <taxon>Pterygota</taxon>
        <taxon>Neoptera</taxon>
        <taxon>Endopterygota</taxon>
        <taxon>Lepidoptera</taxon>
        <taxon>Glossata</taxon>
        <taxon>Ditrysia</taxon>
        <taxon>Noctuoidea</taxon>
        <taxon>Noctuidae</taxon>
        <taxon>Amphipyrinae</taxon>
        <taxon>Spodoptera</taxon>
    </lineage>
</organism>
<comment type="caution">
    <text evidence="1">The sequence shown here is derived from an EMBL/GenBank/DDBJ whole genome shotgun (WGS) entry which is preliminary data.</text>
</comment>
<accession>A0A835LD10</accession>
<evidence type="ECO:0000313" key="2">
    <source>
        <dbReference type="Proteomes" id="UP000648187"/>
    </source>
</evidence>
<feature type="non-terminal residue" evidence="1">
    <location>
        <position position="84"/>
    </location>
</feature>
<proteinExistence type="predicted"/>
<evidence type="ECO:0000313" key="1">
    <source>
        <dbReference type="EMBL" id="KAF9419905.1"/>
    </source>
</evidence>
<name>A0A835LD10_SPOEX</name>
<protein>
    <submittedName>
        <fullName evidence="1">Uncharacterized protein</fullName>
    </submittedName>
</protein>
<dbReference type="Proteomes" id="UP000648187">
    <property type="component" value="Unassembled WGS sequence"/>
</dbReference>